<organism evidence="2 3">
    <name type="scientific">Texcoconibacillus texcoconensis</name>
    <dbReference type="NCBI Taxonomy" id="1095777"/>
    <lineage>
        <taxon>Bacteria</taxon>
        <taxon>Bacillati</taxon>
        <taxon>Bacillota</taxon>
        <taxon>Bacilli</taxon>
        <taxon>Bacillales</taxon>
        <taxon>Bacillaceae</taxon>
        <taxon>Texcoconibacillus</taxon>
    </lineage>
</organism>
<dbReference type="EMBL" id="JACHHB010000014">
    <property type="protein sequence ID" value="MBB5174539.1"/>
    <property type="molecule type" value="Genomic_DNA"/>
</dbReference>
<reference evidence="2 3" key="1">
    <citation type="submission" date="2020-08" db="EMBL/GenBank/DDBJ databases">
        <title>Genomic Encyclopedia of Type Strains, Phase IV (KMG-IV): sequencing the most valuable type-strain genomes for metagenomic binning, comparative biology and taxonomic classification.</title>
        <authorList>
            <person name="Goeker M."/>
        </authorList>
    </citation>
    <scope>NUCLEOTIDE SEQUENCE [LARGE SCALE GENOMIC DNA]</scope>
    <source>
        <strain evidence="2 3">DSM 24696</strain>
    </source>
</reference>
<evidence type="ECO:0000256" key="1">
    <source>
        <dbReference type="SAM" id="Phobius"/>
    </source>
</evidence>
<protein>
    <recommendedName>
        <fullName evidence="4">VanZ-like domain-containing protein</fullName>
    </recommendedName>
</protein>
<comment type="caution">
    <text evidence="2">The sequence shown here is derived from an EMBL/GenBank/DDBJ whole genome shotgun (WGS) entry which is preliminary data.</text>
</comment>
<accession>A0A840QTA9</accession>
<name>A0A840QTA9_9BACI</name>
<gene>
    <name evidence="2" type="ORF">HNQ41_002756</name>
</gene>
<feature type="transmembrane region" description="Helical" evidence="1">
    <location>
        <begin position="109"/>
        <end position="127"/>
    </location>
</feature>
<evidence type="ECO:0008006" key="4">
    <source>
        <dbReference type="Google" id="ProtNLM"/>
    </source>
</evidence>
<proteinExistence type="predicted"/>
<keyword evidence="3" id="KW-1185">Reference proteome</keyword>
<dbReference type="AlphaFoldDB" id="A0A840QTA9"/>
<evidence type="ECO:0000313" key="3">
    <source>
        <dbReference type="Proteomes" id="UP000551878"/>
    </source>
</evidence>
<keyword evidence="1" id="KW-0812">Transmembrane</keyword>
<keyword evidence="1" id="KW-1133">Transmembrane helix</keyword>
<sequence length="143" mass="16726">MRAILFFIALIIYMAGMWTTSSTDFMYDQDVSFTFTRDVDWEEFWSVTYLWKSELDFVLSKFGHYFGSWILAHLFFKWRGLRTSTLALLLLFVSFSEVTQEFFTRDARFLDIGINAVGVLTAAYIIGRNSSQKTKTTRKSAEQ</sequence>
<keyword evidence="1" id="KW-0472">Membrane</keyword>
<evidence type="ECO:0000313" key="2">
    <source>
        <dbReference type="EMBL" id="MBB5174539.1"/>
    </source>
</evidence>
<dbReference type="Proteomes" id="UP000551878">
    <property type="component" value="Unassembled WGS sequence"/>
</dbReference>
<dbReference type="RefSeq" id="WP_184664957.1">
    <property type="nucleotide sequence ID" value="NZ_JACHHB010000014.1"/>
</dbReference>